<comment type="caution">
    <text evidence="1">The sequence shown here is derived from an EMBL/GenBank/DDBJ whole genome shotgun (WGS) entry which is preliminary data.</text>
</comment>
<evidence type="ECO:0000313" key="2">
    <source>
        <dbReference type="Proteomes" id="UP000254869"/>
    </source>
</evidence>
<dbReference type="Gene3D" id="3.30.530.20">
    <property type="match status" value="1"/>
</dbReference>
<dbReference type="Pfam" id="PF10604">
    <property type="entry name" value="Polyketide_cyc2"/>
    <property type="match status" value="1"/>
</dbReference>
<proteinExistence type="predicted"/>
<dbReference type="AlphaFoldDB" id="A0A370HZX5"/>
<keyword evidence="2" id="KW-1185">Reference proteome</keyword>
<dbReference type="CDD" id="cd07812">
    <property type="entry name" value="SRPBCC"/>
    <property type="match status" value="1"/>
</dbReference>
<dbReference type="InterPro" id="IPR023393">
    <property type="entry name" value="START-like_dom_sf"/>
</dbReference>
<name>A0A370HZX5_9NOCA</name>
<dbReference type="SUPFAM" id="SSF55961">
    <property type="entry name" value="Bet v1-like"/>
    <property type="match status" value="1"/>
</dbReference>
<protein>
    <submittedName>
        <fullName evidence="1">Polyketide cyclase/dehydrase/lipid transport protein</fullName>
    </submittedName>
</protein>
<sequence length="156" mass="17615">MNVLAASGEIKIQASARQVYELIAQVETSSRWAAECVRNEWLDGATGPRVGARFKGSNRRGLFRWSTVATITDAELGRYFAFDVHSGGTPVSRWEYELVDTPQGCLVIERAWERRPGWMKVVSFLIAGVWDRPARNRNNIEQSQRRLKAVAEGLPH</sequence>
<reference evidence="1 2" key="1">
    <citation type="submission" date="2018-07" db="EMBL/GenBank/DDBJ databases">
        <title>Genomic Encyclopedia of Type Strains, Phase IV (KMG-IV): sequencing the most valuable type-strain genomes for metagenomic binning, comparative biology and taxonomic classification.</title>
        <authorList>
            <person name="Goeker M."/>
        </authorList>
    </citation>
    <scope>NUCLEOTIDE SEQUENCE [LARGE SCALE GENOMIC DNA]</scope>
    <source>
        <strain evidence="1 2">DSM 44290</strain>
    </source>
</reference>
<organism evidence="1 2">
    <name type="scientific">Nocardia pseudobrasiliensis</name>
    <dbReference type="NCBI Taxonomy" id="45979"/>
    <lineage>
        <taxon>Bacteria</taxon>
        <taxon>Bacillati</taxon>
        <taxon>Actinomycetota</taxon>
        <taxon>Actinomycetes</taxon>
        <taxon>Mycobacteriales</taxon>
        <taxon>Nocardiaceae</taxon>
        <taxon>Nocardia</taxon>
    </lineage>
</organism>
<dbReference type="InterPro" id="IPR019587">
    <property type="entry name" value="Polyketide_cyclase/dehydratase"/>
</dbReference>
<evidence type="ECO:0000313" key="1">
    <source>
        <dbReference type="EMBL" id="RDI64056.1"/>
    </source>
</evidence>
<accession>A0A370HZX5</accession>
<dbReference type="EMBL" id="QQBC01000009">
    <property type="protein sequence ID" value="RDI64056.1"/>
    <property type="molecule type" value="Genomic_DNA"/>
</dbReference>
<dbReference type="STRING" id="1210086.GCA_001613105_03484"/>
<dbReference type="RefSeq" id="WP_067998854.1">
    <property type="nucleotide sequence ID" value="NZ_QQBC01000009.1"/>
</dbReference>
<gene>
    <name evidence="1" type="ORF">DFR76_109397</name>
</gene>
<dbReference type="Proteomes" id="UP000254869">
    <property type="component" value="Unassembled WGS sequence"/>
</dbReference>